<evidence type="ECO:0000256" key="1">
    <source>
        <dbReference type="SAM" id="Phobius"/>
    </source>
</evidence>
<dbReference type="PhylomeDB" id="A0A0G4FQY8"/>
<keyword evidence="1" id="KW-1133">Transmembrane helix</keyword>
<dbReference type="VEuPathDB" id="CryptoDB:Vbra_21552"/>
<name>A0A0G4FQY8_VITBC</name>
<reference evidence="2 3" key="1">
    <citation type="submission" date="2014-11" db="EMBL/GenBank/DDBJ databases">
        <authorList>
            <person name="Zhu J."/>
            <person name="Qi W."/>
            <person name="Song R."/>
        </authorList>
    </citation>
    <scope>NUCLEOTIDE SEQUENCE [LARGE SCALE GENOMIC DNA]</scope>
</reference>
<proteinExistence type="predicted"/>
<gene>
    <name evidence="2" type="ORF">Vbra_21552</name>
</gene>
<dbReference type="Proteomes" id="UP000041254">
    <property type="component" value="Unassembled WGS sequence"/>
</dbReference>
<evidence type="ECO:0000313" key="2">
    <source>
        <dbReference type="EMBL" id="CEM16868.1"/>
    </source>
</evidence>
<evidence type="ECO:0000313" key="3">
    <source>
        <dbReference type="Proteomes" id="UP000041254"/>
    </source>
</evidence>
<dbReference type="AlphaFoldDB" id="A0A0G4FQY8"/>
<keyword evidence="3" id="KW-1185">Reference proteome</keyword>
<protein>
    <submittedName>
        <fullName evidence="2">Uncharacterized protein</fullName>
    </submittedName>
</protein>
<accession>A0A0G4FQY8</accession>
<dbReference type="InParanoid" id="A0A0G4FQY8"/>
<keyword evidence="1" id="KW-0472">Membrane</keyword>
<dbReference type="EMBL" id="CDMY01000486">
    <property type="protein sequence ID" value="CEM16868.1"/>
    <property type="molecule type" value="Genomic_DNA"/>
</dbReference>
<keyword evidence="1" id="KW-0812">Transmembrane</keyword>
<organism evidence="2 3">
    <name type="scientific">Vitrella brassicaformis (strain CCMP3155)</name>
    <dbReference type="NCBI Taxonomy" id="1169540"/>
    <lineage>
        <taxon>Eukaryota</taxon>
        <taxon>Sar</taxon>
        <taxon>Alveolata</taxon>
        <taxon>Colpodellida</taxon>
        <taxon>Vitrellaceae</taxon>
        <taxon>Vitrella</taxon>
    </lineage>
</organism>
<feature type="transmembrane region" description="Helical" evidence="1">
    <location>
        <begin position="116"/>
        <end position="137"/>
    </location>
</feature>
<feature type="transmembrane region" description="Helical" evidence="1">
    <location>
        <begin position="205"/>
        <end position="225"/>
    </location>
</feature>
<feature type="transmembrane region" description="Helical" evidence="1">
    <location>
        <begin position="149"/>
        <end position="170"/>
    </location>
</feature>
<sequence>MKIEQWTSLQIYYLEVELHRVCRDNEEVDCFASGDVRCASESVKTPLSESVKTPLTGELQFEHCKESVKTRERLREQPDVVHCHCRASYDFLIDKAAGNDEMETKWRKAKAVGIKFYVTASLALFLMVVACCGFGCLEAAVKSRKPLKLIDLSMAAVLGGAFLLVLGWFLSFRSARYSRSIVQGIVSKDDLHETKCIPGEAVFSGYNILVCFLCALLTYFSGVMFDMDEDSRQRSTQWTALPQQNVPPETVGNPQDC</sequence>